<evidence type="ECO:0000256" key="4">
    <source>
        <dbReference type="ARBA" id="ARBA00022840"/>
    </source>
</evidence>
<feature type="domain" description="ABC transporter" evidence="9">
    <location>
        <begin position="361"/>
        <end position="600"/>
    </location>
</feature>
<sequence>MYKFFENLINPFARFPEETPPRTLWAYLKTQYGPFRKYMGFMALSGIIVALMETGLIFYSGRVIDLLAANSPDTLIARHGLELLIAALLILFLRPALIGLNHLLLEQTLASNMQEQVRWRAHKHLLGQSSGFFQNEFAGRLTNRVMQLGEAVEDSTYMAFEGIWYSITYVLGAAVILAGVHPILALPLLGWVVLYAIYTRYIARRVGVASEKWSDARSMVTARVVDAYSNIETIKLFADEGTEEGYVLSAMKRLRLRYQRFLRLMTELNFGLNIINGVLILSMMVPAIWLWSQGVVSVGEVAAASALTIRLNGMSGWIMWVTIRLFEHAGVIREALRSVATPHDVVDAEDARRLEVTDARIEFRGITHHYGRGRGGLDNVSLTIEPGQKVGLVGRSGAGKSSLVNLLLRFRDAEAGQILIDGQDVARVTQTSLRQAIGMVSQDSSLLHRSIRANILYGRAEADEAAMVEAARRAEAHEFILDLEDSAGRRGYAAHVGERGVKLSGGQRQRVSIARVILKDAPILVLDEATSALDSEVEAAIQDTLFGLMEGKTVIAIAHRLSTIAQMDRIVVMDQGRIVEDGPHEALLAHEGVYASLWARQSGGFLGDDVADGA</sequence>
<dbReference type="PANTHER" id="PTHR24221:SF203">
    <property type="entry name" value="ATP-BINDING_PERMEASE FUSION ABC TRANSPORTER-RELATED"/>
    <property type="match status" value="1"/>
</dbReference>
<dbReference type="KEGG" id="rom:EI983_02705"/>
<keyword evidence="4 11" id="KW-0067">ATP-binding</keyword>
<evidence type="ECO:0000259" key="10">
    <source>
        <dbReference type="PROSITE" id="PS50929"/>
    </source>
</evidence>
<keyword evidence="3" id="KW-0547">Nucleotide-binding</keyword>
<dbReference type="RefSeq" id="WP_157705750.1">
    <property type="nucleotide sequence ID" value="NZ_CP034348.1"/>
</dbReference>
<keyword evidence="6 8" id="KW-0472">Membrane</keyword>
<name>A0A6I6ILR5_9RHOB</name>
<evidence type="ECO:0000259" key="9">
    <source>
        <dbReference type="PROSITE" id="PS50893"/>
    </source>
</evidence>
<dbReference type="Pfam" id="PF00005">
    <property type="entry name" value="ABC_tran"/>
    <property type="match status" value="1"/>
</dbReference>
<feature type="transmembrane region" description="Helical" evidence="8">
    <location>
        <begin position="80"/>
        <end position="104"/>
    </location>
</feature>
<dbReference type="GO" id="GO:0034040">
    <property type="term" value="F:ATPase-coupled lipid transmembrane transporter activity"/>
    <property type="evidence" value="ECO:0007669"/>
    <property type="project" value="TreeGrafter"/>
</dbReference>
<dbReference type="Gene3D" id="3.40.50.300">
    <property type="entry name" value="P-loop containing nucleotide triphosphate hydrolases"/>
    <property type="match status" value="1"/>
</dbReference>
<dbReference type="GO" id="GO:0016887">
    <property type="term" value="F:ATP hydrolysis activity"/>
    <property type="evidence" value="ECO:0007669"/>
    <property type="project" value="InterPro"/>
</dbReference>
<organism evidence="11 12">
    <name type="scientific">Roseovarius faecimaris</name>
    <dbReference type="NCBI Taxonomy" id="2494550"/>
    <lineage>
        <taxon>Bacteria</taxon>
        <taxon>Pseudomonadati</taxon>
        <taxon>Pseudomonadota</taxon>
        <taxon>Alphaproteobacteria</taxon>
        <taxon>Rhodobacterales</taxon>
        <taxon>Roseobacteraceae</taxon>
        <taxon>Roseovarius</taxon>
    </lineage>
</organism>
<dbReference type="GO" id="GO:0140359">
    <property type="term" value="F:ABC-type transporter activity"/>
    <property type="evidence" value="ECO:0007669"/>
    <property type="project" value="InterPro"/>
</dbReference>
<evidence type="ECO:0000256" key="1">
    <source>
        <dbReference type="ARBA" id="ARBA00004651"/>
    </source>
</evidence>
<dbReference type="SUPFAM" id="SSF90123">
    <property type="entry name" value="ABC transporter transmembrane region"/>
    <property type="match status" value="1"/>
</dbReference>
<dbReference type="EMBL" id="CP034348">
    <property type="protein sequence ID" value="QGX97242.1"/>
    <property type="molecule type" value="Genomic_DNA"/>
</dbReference>
<proteinExistence type="predicted"/>
<dbReference type="Proteomes" id="UP000428330">
    <property type="component" value="Chromosome"/>
</dbReference>
<evidence type="ECO:0000313" key="12">
    <source>
        <dbReference type="Proteomes" id="UP000428330"/>
    </source>
</evidence>
<dbReference type="InterPro" id="IPR003439">
    <property type="entry name" value="ABC_transporter-like_ATP-bd"/>
</dbReference>
<dbReference type="InterPro" id="IPR011527">
    <property type="entry name" value="ABC1_TM_dom"/>
</dbReference>
<dbReference type="OrthoDB" id="9808328at2"/>
<dbReference type="PROSITE" id="PS50929">
    <property type="entry name" value="ABC_TM1F"/>
    <property type="match status" value="1"/>
</dbReference>
<dbReference type="GO" id="GO:0005886">
    <property type="term" value="C:plasma membrane"/>
    <property type="evidence" value="ECO:0007669"/>
    <property type="project" value="UniProtKB-SubCell"/>
</dbReference>
<keyword evidence="2 8" id="KW-0812">Transmembrane</keyword>
<feature type="transmembrane region" description="Helical" evidence="8">
    <location>
        <begin position="163"/>
        <end position="196"/>
    </location>
</feature>
<dbReference type="Gene3D" id="1.20.1560.10">
    <property type="entry name" value="ABC transporter type 1, transmembrane domain"/>
    <property type="match status" value="1"/>
</dbReference>
<dbReference type="GO" id="GO:0005524">
    <property type="term" value="F:ATP binding"/>
    <property type="evidence" value="ECO:0007669"/>
    <property type="project" value="UniProtKB-KW"/>
</dbReference>
<dbReference type="PANTHER" id="PTHR24221">
    <property type="entry name" value="ATP-BINDING CASSETTE SUB-FAMILY B"/>
    <property type="match status" value="1"/>
</dbReference>
<evidence type="ECO:0000313" key="11">
    <source>
        <dbReference type="EMBL" id="QGX97242.1"/>
    </source>
</evidence>
<dbReference type="PROSITE" id="PS50893">
    <property type="entry name" value="ABC_TRANSPORTER_2"/>
    <property type="match status" value="1"/>
</dbReference>
<comment type="function">
    <text evidence="7">Part of an ABC transporter complex. Transmembrane domains (TMD) form a pore in the inner membrane and the ATP-binding domain (NBD) is responsible for energy generation.</text>
</comment>
<protein>
    <submittedName>
        <fullName evidence="11">ABC transporter ATP-binding protein</fullName>
    </submittedName>
</protein>
<accession>A0A6I6ILR5</accession>
<dbReference type="InterPro" id="IPR003593">
    <property type="entry name" value="AAA+_ATPase"/>
</dbReference>
<dbReference type="FunFam" id="3.40.50.300:FF:000218">
    <property type="entry name" value="Multidrug ABC transporter ATP-binding protein"/>
    <property type="match status" value="1"/>
</dbReference>
<dbReference type="PROSITE" id="PS00211">
    <property type="entry name" value="ABC_TRANSPORTER_1"/>
    <property type="match status" value="1"/>
</dbReference>
<evidence type="ECO:0000256" key="3">
    <source>
        <dbReference type="ARBA" id="ARBA00022741"/>
    </source>
</evidence>
<feature type="transmembrane region" description="Helical" evidence="8">
    <location>
        <begin position="261"/>
        <end position="282"/>
    </location>
</feature>
<comment type="subcellular location">
    <subcellularLocation>
        <location evidence="1">Cell membrane</location>
        <topology evidence="1">Multi-pass membrane protein</topology>
    </subcellularLocation>
</comment>
<dbReference type="SUPFAM" id="SSF52540">
    <property type="entry name" value="P-loop containing nucleoside triphosphate hydrolases"/>
    <property type="match status" value="1"/>
</dbReference>
<feature type="transmembrane region" description="Helical" evidence="8">
    <location>
        <begin position="38"/>
        <end position="59"/>
    </location>
</feature>
<evidence type="ECO:0000256" key="5">
    <source>
        <dbReference type="ARBA" id="ARBA00022989"/>
    </source>
</evidence>
<dbReference type="InterPro" id="IPR039421">
    <property type="entry name" value="Type_1_exporter"/>
</dbReference>
<evidence type="ECO:0000256" key="7">
    <source>
        <dbReference type="ARBA" id="ARBA00024725"/>
    </source>
</evidence>
<keyword evidence="12" id="KW-1185">Reference proteome</keyword>
<evidence type="ECO:0000256" key="6">
    <source>
        <dbReference type="ARBA" id="ARBA00023136"/>
    </source>
</evidence>
<dbReference type="AlphaFoldDB" id="A0A6I6ILR5"/>
<gene>
    <name evidence="11" type="ORF">EI983_02705</name>
</gene>
<keyword evidence="5 8" id="KW-1133">Transmembrane helix</keyword>
<reference evidence="12" key="1">
    <citation type="submission" date="2018-12" db="EMBL/GenBank/DDBJ databases">
        <title>Complete genome sequence of Roseovarius sp. MME-070.</title>
        <authorList>
            <person name="Nam Y.-D."/>
            <person name="Kang J."/>
            <person name="Chung W.-H."/>
            <person name="Park Y.S."/>
        </authorList>
    </citation>
    <scope>NUCLEOTIDE SEQUENCE [LARGE SCALE GENOMIC DNA]</scope>
    <source>
        <strain evidence="12">MME-070</strain>
    </source>
</reference>
<evidence type="ECO:0000256" key="8">
    <source>
        <dbReference type="SAM" id="Phobius"/>
    </source>
</evidence>
<evidence type="ECO:0000256" key="2">
    <source>
        <dbReference type="ARBA" id="ARBA00022692"/>
    </source>
</evidence>
<dbReference type="SMART" id="SM00382">
    <property type="entry name" value="AAA"/>
    <property type="match status" value="1"/>
</dbReference>
<dbReference type="InterPro" id="IPR036640">
    <property type="entry name" value="ABC1_TM_sf"/>
</dbReference>
<feature type="domain" description="ABC transmembrane type-1" evidence="10">
    <location>
        <begin position="41"/>
        <end position="321"/>
    </location>
</feature>
<dbReference type="InterPro" id="IPR017871">
    <property type="entry name" value="ABC_transporter-like_CS"/>
</dbReference>
<dbReference type="InterPro" id="IPR027417">
    <property type="entry name" value="P-loop_NTPase"/>
</dbReference>
<dbReference type="Pfam" id="PF00664">
    <property type="entry name" value="ABC_membrane"/>
    <property type="match status" value="1"/>
</dbReference>